<evidence type="ECO:0000313" key="3">
    <source>
        <dbReference type="Proteomes" id="UP001243989"/>
    </source>
</evidence>
<gene>
    <name evidence="2" type="ORF">BDP81DRAFT_191239</name>
</gene>
<reference evidence="2" key="1">
    <citation type="submission" date="2021-06" db="EMBL/GenBank/DDBJ databases">
        <title>Comparative genomics, transcriptomics and evolutionary studies reveal genomic signatures of adaptation to plant cell wall in hemibiotrophic fungi.</title>
        <authorList>
            <consortium name="DOE Joint Genome Institute"/>
            <person name="Baroncelli R."/>
            <person name="Diaz J.F."/>
            <person name="Benocci T."/>
            <person name="Peng M."/>
            <person name="Battaglia E."/>
            <person name="Haridas S."/>
            <person name="Andreopoulos W."/>
            <person name="Labutti K."/>
            <person name="Pangilinan J."/>
            <person name="Floch G.L."/>
            <person name="Makela M.R."/>
            <person name="Henrissat B."/>
            <person name="Grigoriev I.V."/>
            <person name="Crouch J.A."/>
            <person name="De Vries R.P."/>
            <person name="Sukno S.A."/>
            <person name="Thon M.R."/>
        </authorList>
    </citation>
    <scope>NUCLEOTIDE SEQUENCE</scope>
    <source>
        <strain evidence="2">CBS 102054</strain>
    </source>
</reference>
<accession>A0AAI9ZVU8</accession>
<proteinExistence type="predicted"/>
<dbReference type="Proteomes" id="UP001243989">
    <property type="component" value="Unassembled WGS sequence"/>
</dbReference>
<evidence type="ECO:0000313" key="2">
    <source>
        <dbReference type="EMBL" id="KAK1638775.1"/>
    </source>
</evidence>
<feature type="compositionally biased region" description="Basic and acidic residues" evidence="1">
    <location>
        <begin position="83"/>
        <end position="92"/>
    </location>
</feature>
<feature type="compositionally biased region" description="Low complexity" evidence="1">
    <location>
        <begin position="103"/>
        <end position="113"/>
    </location>
</feature>
<sequence>MFADLPDHLSRSFFPRVEIHRGIVSSYPSTSSQSRCEIDRTVGKSTNPVEQKFRIPSTRPYEPTPFTTTTTIPGRISGNPQDTQERGARESQRSWCGPGGAGATAQQQRTSGTPSTFKRKKKKKSNLDSGFPRSLVDGGFVGTRSCGGEIKRDVPDRSGPPWQGPRHIRPPGATRPGLDLAHPMRGGNRTVPQPRQPHRHPPPPPPPEKLPACTLRVLPAWIGGGGGVLHPKDLA</sequence>
<dbReference type="AlphaFoldDB" id="A0AAI9ZVU8"/>
<feature type="compositionally biased region" description="Low complexity" evidence="1">
    <location>
        <begin position="58"/>
        <end position="73"/>
    </location>
</feature>
<organism evidence="2 3">
    <name type="scientific">Colletotrichum phormii</name>
    <dbReference type="NCBI Taxonomy" id="359342"/>
    <lineage>
        <taxon>Eukaryota</taxon>
        <taxon>Fungi</taxon>
        <taxon>Dikarya</taxon>
        <taxon>Ascomycota</taxon>
        <taxon>Pezizomycotina</taxon>
        <taxon>Sordariomycetes</taxon>
        <taxon>Hypocreomycetidae</taxon>
        <taxon>Glomerellales</taxon>
        <taxon>Glomerellaceae</taxon>
        <taxon>Colletotrichum</taxon>
        <taxon>Colletotrichum acutatum species complex</taxon>
    </lineage>
</organism>
<dbReference type="RefSeq" id="XP_060447382.1">
    <property type="nucleotide sequence ID" value="XM_060582409.1"/>
</dbReference>
<dbReference type="GeneID" id="85467271"/>
<feature type="region of interest" description="Disordered" evidence="1">
    <location>
        <begin position="26"/>
        <end position="212"/>
    </location>
</feature>
<feature type="compositionally biased region" description="Polar residues" evidence="1">
    <location>
        <begin position="26"/>
        <end position="35"/>
    </location>
</feature>
<keyword evidence="3" id="KW-1185">Reference proteome</keyword>
<evidence type="ECO:0000256" key="1">
    <source>
        <dbReference type="SAM" id="MobiDB-lite"/>
    </source>
</evidence>
<protein>
    <submittedName>
        <fullName evidence="2">Uncharacterized protein</fullName>
    </submittedName>
</protein>
<comment type="caution">
    <text evidence="2">The sequence shown here is derived from an EMBL/GenBank/DDBJ whole genome shotgun (WGS) entry which is preliminary data.</text>
</comment>
<dbReference type="EMBL" id="JAHMHQ010000006">
    <property type="protein sequence ID" value="KAK1638775.1"/>
    <property type="molecule type" value="Genomic_DNA"/>
</dbReference>
<name>A0AAI9ZVU8_9PEZI</name>